<dbReference type="OMA" id="TIPMITR"/>
<evidence type="ECO:0000256" key="3">
    <source>
        <dbReference type="ARBA" id="ARBA00022692"/>
    </source>
</evidence>
<feature type="transmembrane region" description="Helical" evidence="7">
    <location>
        <begin position="356"/>
        <end position="376"/>
    </location>
</feature>
<sequence length="443" mass="47410">MAALRISLNEVCGPKHVLVGMNYLNSCRAISMVVGTGVGGLLAQPAVHYPSVFSATGLFGRYPFLLPNLVGASCALVIMVLVIIYLPETKDYATIAAKRAFLQEQQLQQEQQEHTSDGVSNGCSEAMANGTNTNRTNRDEPPPSSPTGTSDVDEKGEEEEIGIFGRHGLLVTPHVKTLLTLGCVVQALQIGFEEAYPLFALSTPDVGGLGWNTFQIGKVLVMTGLFMACFQLLLLPPLIKVVGITNWQRVGFVVGALAFIAIPSVRLLSWNYPSLFSASVAANTFASCGLAAVTLAMSVGSTTLVPSRMRGKLGGLYNMAESLGRFLGPAGFAITYAWSVSPSSSAAGFDWVNFRFVFWVSAVLLALCAVLAWPTLTAENLMQGEVEDAVSASITPHSSGSSPRLGLGRVFFRNKNEQPDADVHIEDSLLSRVEIVKRETDMV</sequence>
<dbReference type="EMBL" id="FN648464">
    <property type="protein sequence ID" value="CBN74446.1"/>
    <property type="molecule type" value="Genomic_DNA"/>
</dbReference>
<evidence type="ECO:0000256" key="1">
    <source>
        <dbReference type="ARBA" id="ARBA00004141"/>
    </source>
</evidence>
<organism evidence="8 9">
    <name type="scientific">Ectocarpus siliculosus</name>
    <name type="common">Brown alga</name>
    <name type="synonym">Conferva siliculosa</name>
    <dbReference type="NCBI Taxonomy" id="2880"/>
    <lineage>
        <taxon>Eukaryota</taxon>
        <taxon>Sar</taxon>
        <taxon>Stramenopiles</taxon>
        <taxon>Ochrophyta</taxon>
        <taxon>PX clade</taxon>
        <taxon>Phaeophyceae</taxon>
        <taxon>Ectocarpales</taxon>
        <taxon>Ectocarpaceae</taxon>
        <taxon>Ectocarpus</taxon>
    </lineage>
</organism>
<accession>D8LJX7</accession>
<feature type="transmembrane region" description="Helical" evidence="7">
    <location>
        <begin position="280"/>
        <end position="305"/>
    </location>
</feature>
<dbReference type="eggNOG" id="KOG2615">
    <property type="taxonomic scope" value="Eukaryota"/>
</dbReference>
<dbReference type="GO" id="GO:0022857">
    <property type="term" value="F:transmembrane transporter activity"/>
    <property type="evidence" value="ECO:0007669"/>
    <property type="project" value="InterPro"/>
</dbReference>
<dbReference type="EMBL" id="FN649741">
    <property type="protein sequence ID" value="CBN74446.1"/>
    <property type="molecule type" value="Genomic_DNA"/>
</dbReference>
<evidence type="ECO:0000313" key="9">
    <source>
        <dbReference type="Proteomes" id="UP000002630"/>
    </source>
</evidence>
<feature type="transmembrane region" description="Helical" evidence="7">
    <location>
        <begin position="326"/>
        <end position="344"/>
    </location>
</feature>
<dbReference type="AlphaFoldDB" id="D8LJX7"/>
<protein>
    <recommendedName>
        <fullName evidence="10">Major facilitator superfamily (MFS) profile domain-containing protein</fullName>
    </recommendedName>
</protein>
<dbReference type="PANTHER" id="PTHR23504:SF15">
    <property type="entry name" value="MAJOR FACILITATOR SUPERFAMILY (MFS) PROFILE DOMAIN-CONTAINING PROTEIN"/>
    <property type="match status" value="1"/>
</dbReference>
<keyword evidence="3 7" id="KW-0812">Transmembrane</keyword>
<dbReference type="OrthoDB" id="10262656at2759"/>
<keyword evidence="4 7" id="KW-1133">Transmembrane helix</keyword>
<feature type="region of interest" description="Disordered" evidence="6">
    <location>
        <begin position="108"/>
        <end position="157"/>
    </location>
</feature>
<keyword evidence="9" id="KW-1185">Reference proteome</keyword>
<feature type="transmembrane region" description="Helical" evidence="7">
    <location>
        <begin position="23"/>
        <end position="43"/>
    </location>
</feature>
<proteinExistence type="predicted"/>
<name>D8LJX7_ECTSI</name>
<comment type="subcellular location">
    <subcellularLocation>
        <location evidence="1">Membrane</location>
        <topology evidence="1">Multi-pass membrane protein</topology>
    </subcellularLocation>
</comment>
<keyword evidence="2" id="KW-0813">Transport</keyword>
<evidence type="ECO:0000256" key="7">
    <source>
        <dbReference type="SAM" id="Phobius"/>
    </source>
</evidence>
<dbReference type="InParanoid" id="D8LJX7"/>
<evidence type="ECO:0000256" key="5">
    <source>
        <dbReference type="ARBA" id="ARBA00023136"/>
    </source>
</evidence>
<dbReference type="InterPro" id="IPR036259">
    <property type="entry name" value="MFS_trans_sf"/>
</dbReference>
<dbReference type="InterPro" id="IPR011701">
    <property type="entry name" value="MFS"/>
</dbReference>
<evidence type="ECO:0000256" key="2">
    <source>
        <dbReference type="ARBA" id="ARBA00022448"/>
    </source>
</evidence>
<evidence type="ECO:0000313" key="8">
    <source>
        <dbReference type="EMBL" id="CBN74446.1"/>
    </source>
</evidence>
<feature type="compositionally biased region" description="Polar residues" evidence="6">
    <location>
        <begin position="117"/>
        <end position="135"/>
    </location>
</feature>
<evidence type="ECO:0000256" key="6">
    <source>
        <dbReference type="SAM" id="MobiDB-lite"/>
    </source>
</evidence>
<evidence type="ECO:0000256" key="4">
    <source>
        <dbReference type="ARBA" id="ARBA00022989"/>
    </source>
</evidence>
<feature type="transmembrane region" description="Helical" evidence="7">
    <location>
        <begin position="250"/>
        <end position="268"/>
    </location>
</feature>
<feature type="transmembrane region" description="Helical" evidence="7">
    <location>
        <begin position="64"/>
        <end position="86"/>
    </location>
</feature>
<dbReference type="Gene3D" id="1.20.1250.20">
    <property type="entry name" value="MFS general substrate transporter like domains"/>
    <property type="match status" value="1"/>
</dbReference>
<dbReference type="Proteomes" id="UP000002630">
    <property type="component" value="Linkage Group LG16"/>
</dbReference>
<dbReference type="SUPFAM" id="SSF103473">
    <property type="entry name" value="MFS general substrate transporter"/>
    <property type="match status" value="1"/>
</dbReference>
<dbReference type="PANTHER" id="PTHR23504">
    <property type="entry name" value="MAJOR FACILITATOR SUPERFAMILY DOMAIN-CONTAINING PROTEIN 10"/>
    <property type="match status" value="1"/>
</dbReference>
<gene>
    <name evidence="8" type="ORF">Esi_0028_0019</name>
</gene>
<dbReference type="Pfam" id="PF07690">
    <property type="entry name" value="MFS_1"/>
    <property type="match status" value="1"/>
</dbReference>
<keyword evidence="5 7" id="KW-0472">Membrane</keyword>
<dbReference type="STRING" id="2880.D8LJX7"/>
<dbReference type="GO" id="GO:0016020">
    <property type="term" value="C:membrane"/>
    <property type="evidence" value="ECO:0007669"/>
    <property type="project" value="UniProtKB-SubCell"/>
</dbReference>
<evidence type="ECO:0008006" key="10">
    <source>
        <dbReference type="Google" id="ProtNLM"/>
    </source>
</evidence>
<reference evidence="8 9" key="1">
    <citation type="journal article" date="2010" name="Nature">
        <title>The Ectocarpus genome and the independent evolution of multicellularity in brown algae.</title>
        <authorList>
            <person name="Cock J.M."/>
            <person name="Sterck L."/>
            <person name="Rouze P."/>
            <person name="Scornet D."/>
            <person name="Allen A.E."/>
            <person name="Amoutzias G."/>
            <person name="Anthouard V."/>
            <person name="Artiguenave F."/>
            <person name="Aury J.M."/>
            <person name="Badger J.H."/>
            <person name="Beszteri B."/>
            <person name="Billiau K."/>
            <person name="Bonnet E."/>
            <person name="Bothwell J.H."/>
            <person name="Bowler C."/>
            <person name="Boyen C."/>
            <person name="Brownlee C."/>
            <person name="Carrano C.J."/>
            <person name="Charrier B."/>
            <person name="Cho G.Y."/>
            <person name="Coelho S.M."/>
            <person name="Collen J."/>
            <person name="Corre E."/>
            <person name="Da Silva C."/>
            <person name="Delage L."/>
            <person name="Delaroque N."/>
            <person name="Dittami S.M."/>
            <person name="Doulbeau S."/>
            <person name="Elias M."/>
            <person name="Farnham G."/>
            <person name="Gachon C.M."/>
            <person name="Gschloessl B."/>
            <person name="Heesch S."/>
            <person name="Jabbari K."/>
            <person name="Jubin C."/>
            <person name="Kawai H."/>
            <person name="Kimura K."/>
            <person name="Kloareg B."/>
            <person name="Kupper F.C."/>
            <person name="Lang D."/>
            <person name="Le Bail A."/>
            <person name="Leblanc C."/>
            <person name="Lerouge P."/>
            <person name="Lohr M."/>
            <person name="Lopez P.J."/>
            <person name="Martens C."/>
            <person name="Maumus F."/>
            <person name="Michel G."/>
            <person name="Miranda-Saavedra D."/>
            <person name="Morales J."/>
            <person name="Moreau H."/>
            <person name="Motomura T."/>
            <person name="Nagasato C."/>
            <person name="Napoli C.A."/>
            <person name="Nelson D.R."/>
            <person name="Nyvall-Collen P."/>
            <person name="Peters A.F."/>
            <person name="Pommier C."/>
            <person name="Potin P."/>
            <person name="Poulain J."/>
            <person name="Quesneville H."/>
            <person name="Read B."/>
            <person name="Rensing S.A."/>
            <person name="Ritter A."/>
            <person name="Rousvoal S."/>
            <person name="Samanta M."/>
            <person name="Samson G."/>
            <person name="Schroeder D.C."/>
            <person name="Segurens B."/>
            <person name="Strittmatter M."/>
            <person name="Tonon T."/>
            <person name="Tregear J.W."/>
            <person name="Valentin K."/>
            <person name="von Dassow P."/>
            <person name="Yamagishi T."/>
            <person name="Van de Peer Y."/>
            <person name="Wincker P."/>
        </authorList>
    </citation>
    <scope>NUCLEOTIDE SEQUENCE [LARGE SCALE GENOMIC DNA]</scope>
    <source>
        <strain evidence="9">Ec32 / CCAP1310/4</strain>
    </source>
</reference>